<evidence type="ECO:0000256" key="2">
    <source>
        <dbReference type="ARBA" id="ARBA00010472"/>
    </source>
</evidence>
<protein>
    <recommendedName>
        <fullName evidence="9">Subtilisin inhibitor domain-containing protein</fullName>
    </recommendedName>
</protein>
<comment type="subcellular location">
    <subcellularLocation>
        <location evidence="1">Secreted</location>
    </subcellularLocation>
</comment>
<reference evidence="10 11" key="1">
    <citation type="submission" date="2018-06" db="EMBL/GenBank/DDBJ databases">
        <title>The complete genome sequence of a nosiheptide producer Streptomyces actuosus ATCC 25421: deducing the ability of producing a new class III lantibiotics.</title>
        <authorList>
            <person name="Liu W."/>
            <person name="Sun F."/>
            <person name="Hu Y."/>
        </authorList>
    </citation>
    <scope>NUCLEOTIDE SEQUENCE [LARGE SCALE GENOMIC DNA]</scope>
    <source>
        <strain evidence="10 11">ATCC 25421</strain>
    </source>
</reference>
<keyword evidence="5" id="KW-0722">Serine protease inhibitor</keyword>
<feature type="region of interest" description="Disordered" evidence="7">
    <location>
        <begin position="1"/>
        <end position="23"/>
    </location>
</feature>
<feature type="region of interest" description="Disordered" evidence="7">
    <location>
        <begin position="51"/>
        <end position="70"/>
    </location>
</feature>
<dbReference type="EMBL" id="CP029788">
    <property type="protein sequence ID" value="AWT44210.1"/>
    <property type="molecule type" value="Genomic_DNA"/>
</dbReference>
<dbReference type="Pfam" id="PF00720">
    <property type="entry name" value="SSI"/>
    <property type="match status" value="1"/>
</dbReference>
<accession>A0A2U9P3A3</accession>
<keyword evidence="6" id="KW-1015">Disulfide bond</keyword>
<gene>
    <name evidence="10" type="ORF">DMT42_19115</name>
</gene>
<evidence type="ECO:0000313" key="10">
    <source>
        <dbReference type="EMBL" id="AWT44210.1"/>
    </source>
</evidence>
<organism evidence="10 11">
    <name type="scientific">Streptomyces actuosus</name>
    <dbReference type="NCBI Taxonomy" id="1885"/>
    <lineage>
        <taxon>Bacteria</taxon>
        <taxon>Bacillati</taxon>
        <taxon>Actinomycetota</taxon>
        <taxon>Actinomycetes</taxon>
        <taxon>Kitasatosporales</taxon>
        <taxon>Streptomycetaceae</taxon>
        <taxon>Streptomyces</taxon>
    </lineage>
</organism>
<dbReference type="RefSeq" id="WP_110629115.1">
    <property type="nucleotide sequence ID" value="NZ_CP029788.1"/>
</dbReference>
<evidence type="ECO:0000256" key="1">
    <source>
        <dbReference type="ARBA" id="ARBA00004613"/>
    </source>
</evidence>
<dbReference type="SUPFAM" id="SSF55399">
    <property type="entry name" value="Subtilisin inhibitor"/>
    <property type="match status" value="1"/>
</dbReference>
<evidence type="ECO:0000256" key="7">
    <source>
        <dbReference type="SAM" id="MobiDB-lite"/>
    </source>
</evidence>
<evidence type="ECO:0000256" key="3">
    <source>
        <dbReference type="ARBA" id="ARBA00022525"/>
    </source>
</evidence>
<sequence length="199" mass="20415">MPHIRSAALHNPSNAPRRPARAPRPVRRLILGTAASLVSAASLVTHPALAAASTASPSAAPLAPPPVRDEDRAAGDHLVVRVEHAGEGRDGVYEVYCNPMGGSHPDLAGACRTVERNTRWGSEPFAPVADGSVCTMQYGGPATAHVTGTWAGRPVDAAFGRGNGCEIGRWDRFVPLLPDLDGAAPGAQTDGAAPGAQTA</sequence>
<evidence type="ECO:0000256" key="8">
    <source>
        <dbReference type="SAM" id="SignalP"/>
    </source>
</evidence>
<evidence type="ECO:0000256" key="4">
    <source>
        <dbReference type="ARBA" id="ARBA00022690"/>
    </source>
</evidence>
<dbReference type="GO" id="GO:0004867">
    <property type="term" value="F:serine-type endopeptidase inhibitor activity"/>
    <property type="evidence" value="ECO:0007669"/>
    <property type="project" value="UniProtKB-KW"/>
</dbReference>
<feature type="chain" id="PRO_5016052584" description="Subtilisin inhibitor domain-containing protein" evidence="8">
    <location>
        <begin position="51"/>
        <end position="199"/>
    </location>
</feature>
<dbReference type="GO" id="GO:0005576">
    <property type="term" value="C:extracellular region"/>
    <property type="evidence" value="ECO:0007669"/>
    <property type="project" value="UniProtKB-SubCell"/>
</dbReference>
<feature type="signal peptide" evidence="8">
    <location>
        <begin position="1"/>
        <end position="50"/>
    </location>
</feature>
<feature type="compositionally biased region" description="Low complexity" evidence="7">
    <location>
        <begin position="51"/>
        <end position="61"/>
    </location>
</feature>
<proteinExistence type="inferred from homology"/>
<dbReference type="InterPro" id="IPR036819">
    <property type="entry name" value="Subtilisin_inhibitor-like_sf"/>
</dbReference>
<dbReference type="Proteomes" id="UP000247634">
    <property type="component" value="Chromosome"/>
</dbReference>
<comment type="similarity">
    <text evidence="2">Belongs to the protease inhibitor I16 (SSI) family.</text>
</comment>
<dbReference type="InterPro" id="IPR023549">
    <property type="entry name" value="Subtilisin_inhibitor"/>
</dbReference>
<dbReference type="KEGG" id="sact:DMT42_19115"/>
<name>A0A2U9P3A3_STRAS</name>
<evidence type="ECO:0000259" key="9">
    <source>
        <dbReference type="Pfam" id="PF00720"/>
    </source>
</evidence>
<dbReference type="OrthoDB" id="3427327at2"/>
<keyword evidence="8" id="KW-0732">Signal</keyword>
<keyword evidence="3" id="KW-0964">Secreted</keyword>
<feature type="domain" description="Subtilisin inhibitor" evidence="9">
    <location>
        <begin position="94"/>
        <end position="156"/>
    </location>
</feature>
<keyword evidence="4" id="KW-0646">Protease inhibitor</keyword>
<keyword evidence="11" id="KW-1185">Reference proteome</keyword>
<dbReference type="AlphaFoldDB" id="A0A2U9P3A3"/>
<evidence type="ECO:0000256" key="5">
    <source>
        <dbReference type="ARBA" id="ARBA00022900"/>
    </source>
</evidence>
<evidence type="ECO:0000256" key="6">
    <source>
        <dbReference type="ARBA" id="ARBA00023157"/>
    </source>
</evidence>
<evidence type="ECO:0000313" key="11">
    <source>
        <dbReference type="Proteomes" id="UP000247634"/>
    </source>
</evidence>
<dbReference type="Gene3D" id="3.30.350.10">
    <property type="entry name" value="Subtilisin inhibitor-like"/>
    <property type="match status" value="1"/>
</dbReference>